<evidence type="ECO:0000313" key="1">
    <source>
        <dbReference type="EMBL" id="KAG0418482.1"/>
    </source>
</evidence>
<sequence>MQVNCQDLIGDTAASTEARIKASLQKANYYTPCMMHLVNIQLLGQGKELGSGGEPRVVRLFGEVARSLNGDPEDLPVLLLASTSSPDDLHPDLASLFLHHVAIPYPNEEARVEILDALLCASPKSSSVDVSYLGQRTAGFALGDLSALVAQGTKEAYARLRSLRQEPSLCLSGPQLLQCDLQAALEGLQGSQAHAVGAPRIPTVHWHDVGGLGDAKRLLTDTLQLPLQHPQLLEAGLKRSGVLLYGPPGTGKTLLAKAVATECSLSFLSVKGPELINMYVGQSEENVRAVFARARSAAPCVIFFDELDSLAPNRGRSGDSGGVMDRVVSQLLAEMDGLNKSADVFVIGATNRPDLLDPAILRPGRFDQLLYVGIPTDRESQLKVLKALTRRFHFVEGFDLGSVLDACPSGLTGADFYSLCSAAMASATRNLIQALEQGEVAPNNQTVLVTLEDFKVALRDLVPSVSPSELERYDDIRQKMSSSARPTRN</sequence>
<gene>
    <name evidence="1" type="ORF">HPB47_004830</name>
</gene>
<proteinExistence type="predicted"/>
<dbReference type="Proteomes" id="UP000805193">
    <property type="component" value="Unassembled WGS sequence"/>
</dbReference>
<reference evidence="1 2" key="1">
    <citation type="journal article" date="2020" name="Cell">
        <title>Large-Scale Comparative Analyses of Tick Genomes Elucidate Their Genetic Diversity and Vector Capacities.</title>
        <authorList>
            <consortium name="Tick Genome and Microbiome Consortium (TIGMIC)"/>
            <person name="Jia N."/>
            <person name="Wang J."/>
            <person name="Shi W."/>
            <person name="Du L."/>
            <person name="Sun Y."/>
            <person name="Zhan W."/>
            <person name="Jiang J.F."/>
            <person name="Wang Q."/>
            <person name="Zhang B."/>
            <person name="Ji P."/>
            <person name="Bell-Sakyi L."/>
            <person name="Cui X.M."/>
            <person name="Yuan T.T."/>
            <person name="Jiang B.G."/>
            <person name="Yang W.F."/>
            <person name="Lam T.T."/>
            <person name="Chang Q.C."/>
            <person name="Ding S.J."/>
            <person name="Wang X.J."/>
            <person name="Zhu J.G."/>
            <person name="Ruan X.D."/>
            <person name="Zhao L."/>
            <person name="Wei J.T."/>
            <person name="Ye R.Z."/>
            <person name="Que T.C."/>
            <person name="Du C.H."/>
            <person name="Zhou Y.H."/>
            <person name="Cheng J.X."/>
            <person name="Dai P.F."/>
            <person name="Guo W.B."/>
            <person name="Han X.H."/>
            <person name="Huang E.J."/>
            <person name="Li L.F."/>
            <person name="Wei W."/>
            <person name="Gao Y.C."/>
            <person name="Liu J.Z."/>
            <person name="Shao H.Z."/>
            <person name="Wang X."/>
            <person name="Wang C.C."/>
            <person name="Yang T.C."/>
            <person name="Huo Q.B."/>
            <person name="Li W."/>
            <person name="Chen H.Y."/>
            <person name="Chen S.E."/>
            <person name="Zhou L.G."/>
            <person name="Ni X.B."/>
            <person name="Tian J.H."/>
            <person name="Sheng Y."/>
            <person name="Liu T."/>
            <person name="Pan Y.S."/>
            <person name="Xia L.Y."/>
            <person name="Li J."/>
            <person name="Zhao F."/>
            <person name="Cao W.C."/>
        </authorList>
    </citation>
    <scope>NUCLEOTIDE SEQUENCE [LARGE SCALE GENOMIC DNA]</scope>
    <source>
        <strain evidence="1">Iper-2018</strain>
    </source>
</reference>
<keyword evidence="2" id="KW-1185">Reference proteome</keyword>
<comment type="caution">
    <text evidence="1">The sequence shown here is derived from an EMBL/GenBank/DDBJ whole genome shotgun (WGS) entry which is preliminary data.</text>
</comment>
<protein>
    <submittedName>
        <fullName evidence="1">Uncharacterized protein</fullName>
    </submittedName>
</protein>
<name>A0AC60PFN7_IXOPE</name>
<dbReference type="EMBL" id="JABSTQ010010735">
    <property type="protein sequence ID" value="KAG0418482.1"/>
    <property type="molecule type" value="Genomic_DNA"/>
</dbReference>
<accession>A0AC60PFN7</accession>
<evidence type="ECO:0000313" key="2">
    <source>
        <dbReference type="Proteomes" id="UP000805193"/>
    </source>
</evidence>
<organism evidence="1 2">
    <name type="scientific">Ixodes persulcatus</name>
    <name type="common">Taiga tick</name>
    <dbReference type="NCBI Taxonomy" id="34615"/>
    <lineage>
        <taxon>Eukaryota</taxon>
        <taxon>Metazoa</taxon>
        <taxon>Ecdysozoa</taxon>
        <taxon>Arthropoda</taxon>
        <taxon>Chelicerata</taxon>
        <taxon>Arachnida</taxon>
        <taxon>Acari</taxon>
        <taxon>Parasitiformes</taxon>
        <taxon>Ixodida</taxon>
        <taxon>Ixodoidea</taxon>
        <taxon>Ixodidae</taxon>
        <taxon>Ixodinae</taxon>
        <taxon>Ixodes</taxon>
    </lineage>
</organism>